<evidence type="ECO:0000259" key="4">
    <source>
        <dbReference type="Pfam" id="PF01370"/>
    </source>
</evidence>
<dbReference type="OrthoDB" id="2735536at2759"/>
<dbReference type="EMBL" id="CM004391">
    <property type="protein sequence ID" value="OAY50699.1"/>
    <property type="molecule type" value="Genomic_DNA"/>
</dbReference>
<sequence length="334" mass="37237">MEGGETVCVTGASGFIGSWLVMRLLQRGYFVRATVRNPEDANKVKHLLELPKASTHLSLWRGELAEEGSFDHAIQGCSGVFHVATPTDFFPDRDPEAAIIKPTVNGVLNIMRSCSKAKSIRRFIYTSTLGTIGVQPPTPPPEYDESFWTDVDFCYAEKMPGWAYLVAKTKAEKAAWEFAKENRLHLVAVHPSVVVGPFLTPSRPFSIDVGMSLITRNEGIYSMMATVPAVHVEDVCSAHIFLFEHPQANGRYICSNHTSTLADLAKSLSQKFPEYDIPTEFEGIDESWKAPYSSKKLLDLGFMFKYESSKYDVGDLYVEAFKSCREKGLMPQPS</sequence>
<dbReference type="InterPro" id="IPR036291">
    <property type="entry name" value="NAD(P)-bd_dom_sf"/>
</dbReference>
<evidence type="ECO:0000313" key="5">
    <source>
        <dbReference type="EMBL" id="OAY50699.1"/>
    </source>
</evidence>
<accession>A0A2C9VZ29</accession>
<feature type="domain" description="NAD-dependent epimerase/dehydratase" evidence="4">
    <location>
        <begin position="7"/>
        <end position="249"/>
    </location>
</feature>
<protein>
    <recommendedName>
        <fullName evidence="4">NAD-dependent epimerase/dehydratase domain-containing protein</fullName>
    </recommendedName>
</protein>
<keyword evidence="6" id="KW-1185">Reference proteome</keyword>
<dbReference type="Gramene" id="Manes.05G157100.1.v8.1">
    <property type="protein sequence ID" value="Manes.05G157100.1.v8.1.CDS"/>
    <property type="gene ID" value="Manes.05G157100.v8.1"/>
</dbReference>
<reference evidence="6" key="1">
    <citation type="journal article" date="2016" name="Nat. Biotechnol.">
        <title>Sequencing wild and cultivated cassava and related species reveals extensive interspecific hybridization and genetic diversity.</title>
        <authorList>
            <person name="Bredeson J.V."/>
            <person name="Lyons J.B."/>
            <person name="Prochnik S.E."/>
            <person name="Wu G.A."/>
            <person name="Ha C.M."/>
            <person name="Edsinger-Gonzales E."/>
            <person name="Grimwood J."/>
            <person name="Schmutz J."/>
            <person name="Rabbi I.Y."/>
            <person name="Egesi C."/>
            <person name="Nauluvula P."/>
            <person name="Lebot V."/>
            <person name="Ndunguru J."/>
            <person name="Mkamilo G."/>
            <person name="Bart R.S."/>
            <person name="Setter T.L."/>
            <person name="Gleadow R.M."/>
            <person name="Kulakow P."/>
            <person name="Ferguson M.E."/>
            <person name="Rounsley S."/>
            <person name="Rokhsar D.S."/>
        </authorList>
    </citation>
    <scope>NUCLEOTIDE SEQUENCE [LARGE SCALE GENOMIC DNA]</scope>
    <source>
        <strain evidence="6">cv. AM560-2</strain>
    </source>
</reference>
<dbReference type="InterPro" id="IPR001509">
    <property type="entry name" value="Epimerase_deHydtase"/>
</dbReference>
<keyword evidence="2" id="KW-0560">Oxidoreductase</keyword>
<gene>
    <name evidence="5" type="ORF">MANES_05G157100v8</name>
</gene>
<dbReference type="STRING" id="3983.A0A2C9VZ29"/>
<dbReference type="OMA" id="PISTISW"/>
<evidence type="ECO:0000256" key="1">
    <source>
        <dbReference type="ARBA" id="ARBA00022857"/>
    </source>
</evidence>
<dbReference type="PANTHER" id="PTHR10366">
    <property type="entry name" value="NAD DEPENDENT EPIMERASE/DEHYDRATASE"/>
    <property type="match status" value="1"/>
</dbReference>
<evidence type="ECO:0000256" key="3">
    <source>
        <dbReference type="ARBA" id="ARBA00023445"/>
    </source>
</evidence>
<comment type="similarity">
    <text evidence="3">Belongs to the NAD(P)-dependent epimerase/dehydratase family. Dihydroflavonol-4-reductase subfamily.</text>
</comment>
<name>A0A2C9VZ29_MANES</name>
<dbReference type="PANTHER" id="PTHR10366:SF713">
    <property type="entry name" value="NAD-DEPENDENT EPIMERASE_DEHYDRATASE DOMAIN-CONTAINING PROTEIN"/>
    <property type="match status" value="1"/>
</dbReference>
<evidence type="ECO:0000313" key="6">
    <source>
        <dbReference type="Proteomes" id="UP000091857"/>
    </source>
</evidence>
<dbReference type="AlphaFoldDB" id="A0A2C9VZ29"/>
<dbReference type="GO" id="GO:0009718">
    <property type="term" value="P:anthocyanin-containing compound biosynthetic process"/>
    <property type="evidence" value="ECO:0000318"/>
    <property type="project" value="GO_Central"/>
</dbReference>
<dbReference type="Proteomes" id="UP000091857">
    <property type="component" value="Chromosome 5"/>
</dbReference>
<dbReference type="InterPro" id="IPR050425">
    <property type="entry name" value="NAD(P)_dehydrat-like"/>
</dbReference>
<dbReference type="Pfam" id="PF01370">
    <property type="entry name" value="Epimerase"/>
    <property type="match status" value="1"/>
</dbReference>
<proteinExistence type="inferred from homology"/>
<dbReference type="GO" id="GO:0045552">
    <property type="term" value="F:dihydroflavanol 4-reductase activity"/>
    <property type="evidence" value="ECO:0000318"/>
    <property type="project" value="GO_Central"/>
</dbReference>
<dbReference type="SUPFAM" id="SSF51735">
    <property type="entry name" value="NAD(P)-binding Rossmann-fold domains"/>
    <property type="match status" value="1"/>
</dbReference>
<evidence type="ECO:0000256" key="2">
    <source>
        <dbReference type="ARBA" id="ARBA00023002"/>
    </source>
</evidence>
<dbReference type="CDD" id="cd08958">
    <property type="entry name" value="FR_SDR_e"/>
    <property type="match status" value="1"/>
</dbReference>
<dbReference type="Gene3D" id="3.40.50.720">
    <property type="entry name" value="NAD(P)-binding Rossmann-like Domain"/>
    <property type="match status" value="1"/>
</dbReference>
<dbReference type="FunFam" id="3.40.50.720:FF:000085">
    <property type="entry name" value="Dihydroflavonol reductase"/>
    <property type="match status" value="1"/>
</dbReference>
<comment type="caution">
    <text evidence="5">The sequence shown here is derived from an EMBL/GenBank/DDBJ whole genome shotgun (WGS) entry which is preliminary data.</text>
</comment>
<keyword evidence="1" id="KW-0521">NADP</keyword>
<organism evidence="5 6">
    <name type="scientific">Manihot esculenta</name>
    <name type="common">Cassava</name>
    <name type="synonym">Jatropha manihot</name>
    <dbReference type="NCBI Taxonomy" id="3983"/>
    <lineage>
        <taxon>Eukaryota</taxon>
        <taxon>Viridiplantae</taxon>
        <taxon>Streptophyta</taxon>
        <taxon>Embryophyta</taxon>
        <taxon>Tracheophyta</taxon>
        <taxon>Spermatophyta</taxon>
        <taxon>Magnoliopsida</taxon>
        <taxon>eudicotyledons</taxon>
        <taxon>Gunneridae</taxon>
        <taxon>Pentapetalae</taxon>
        <taxon>rosids</taxon>
        <taxon>fabids</taxon>
        <taxon>Malpighiales</taxon>
        <taxon>Euphorbiaceae</taxon>
        <taxon>Crotonoideae</taxon>
        <taxon>Manihoteae</taxon>
        <taxon>Manihot</taxon>
    </lineage>
</organism>